<comment type="caution">
    <text evidence="1">The sequence shown here is derived from an EMBL/GenBank/DDBJ whole genome shotgun (WGS) entry which is preliminary data.</text>
</comment>
<accession>A0ACC5U9Z1</accession>
<organism evidence="1 2">
    <name type="scientific">Pseudotamlana agarivorans</name>
    <dbReference type="NCBI Taxonomy" id="481183"/>
    <lineage>
        <taxon>Bacteria</taxon>
        <taxon>Pseudomonadati</taxon>
        <taxon>Bacteroidota</taxon>
        <taxon>Flavobacteriia</taxon>
        <taxon>Flavobacteriales</taxon>
        <taxon>Flavobacteriaceae</taxon>
        <taxon>Pseudotamlana</taxon>
    </lineage>
</organism>
<protein>
    <submittedName>
        <fullName evidence="1">3D domain-containing protein</fullName>
    </submittedName>
</protein>
<keyword evidence="2" id="KW-1185">Reference proteome</keyword>
<dbReference type="EMBL" id="JAHKPD010000014">
    <property type="protein sequence ID" value="MBU2951064.1"/>
    <property type="molecule type" value="Genomic_DNA"/>
</dbReference>
<evidence type="ECO:0000313" key="1">
    <source>
        <dbReference type="EMBL" id="MBU2951064.1"/>
    </source>
</evidence>
<evidence type="ECO:0000313" key="2">
    <source>
        <dbReference type="Proteomes" id="UP001647509"/>
    </source>
</evidence>
<dbReference type="Proteomes" id="UP001647509">
    <property type="component" value="Unassembled WGS sequence"/>
</dbReference>
<gene>
    <name evidence="1" type="ORF">KO493_10185</name>
</gene>
<name>A0ACC5U9Z1_9FLAO</name>
<reference evidence="1" key="1">
    <citation type="submission" date="2021-05" db="EMBL/GenBank/DDBJ databases">
        <title>Draft genomes of bacteria isolated from model marine particles.</title>
        <authorList>
            <person name="Datta M.S."/>
            <person name="Schwartzman J.A."/>
            <person name="Enke T.N."/>
            <person name="Saavedra J."/>
            <person name="Cermak N."/>
            <person name="Cordero O.X."/>
        </authorList>
    </citation>
    <scope>NUCLEOTIDE SEQUENCE</scope>
    <source>
        <strain evidence="1">I2M19</strain>
    </source>
</reference>
<proteinExistence type="predicted"/>
<sequence>MGCKQEQPVKILYTWHPKTVSASAYNSLVAQTSSNPNITAFGDSIHPGQKYIAVSRDLLKKELPYNTLVKIEGLEGIYIVKDKMNKRYKNHIDVYMGLDVEAAKQWGRRVVNIEYGVEIKDHK</sequence>